<comment type="caution">
    <text evidence="1">The sequence shown here is derived from an EMBL/GenBank/DDBJ whole genome shotgun (WGS) entry which is preliminary data.</text>
</comment>
<accession>A0A5N4DG54</accession>
<reference evidence="1" key="1">
    <citation type="submission" date="2014-12" db="EMBL/GenBank/DDBJ databases">
        <authorList>
            <person name="Fitak R."/>
            <person name="Mohandesan E."/>
            <person name="Burger P.A."/>
            <person name="Jukka C."/>
        </authorList>
    </citation>
    <scope>NUCLEOTIDE SEQUENCE</scope>
    <source>
        <strain evidence="1">Drom800</strain>
        <tissue evidence="1">Blood</tissue>
    </source>
</reference>
<name>A0A5N4DG54_CAMDR</name>
<sequence>ALKLTVLFPSERCTDELGHTHSVMQRQARVSPMNHFARLAHERKERTVAGEEKWVQDKLFLLLFMDET</sequence>
<reference evidence="1 2" key="2">
    <citation type="journal article" date="2019" name="Mol. Ecol. Resour.">
        <title>Improving Illumina assemblies with Hi-C and long reads: an example with the North African dromedary.</title>
        <authorList>
            <person name="Elbers J.P."/>
            <person name="Rogers M.F."/>
            <person name="Perelman P.L."/>
            <person name="Proskuryakova A.A."/>
            <person name="Serdyukova N.A."/>
            <person name="Johnson W.E."/>
            <person name="Horin P."/>
            <person name="Corander J."/>
            <person name="Murphy D."/>
            <person name="Burger P.A."/>
        </authorList>
    </citation>
    <scope>NUCLEOTIDE SEQUENCE [LARGE SCALE GENOMIC DNA]</scope>
    <source>
        <strain evidence="1">Drom800</strain>
        <tissue evidence="1">Blood</tissue>
    </source>
</reference>
<dbReference type="AlphaFoldDB" id="A0A5N4DG54"/>
<protein>
    <submittedName>
        <fullName evidence="1">Uncharacterized protein</fullName>
    </submittedName>
</protein>
<proteinExistence type="predicted"/>
<evidence type="ECO:0000313" key="2">
    <source>
        <dbReference type="Proteomes" id="UP000299084"/>
    </source>
</evidence>
<dbReference type="EMBL" id="JWIN03000012">
    <property type="protein sequence ID" value="KAB1270086.1"/>
    <property type="molecule type" value="Genomic_DNA"/>
</dbReference>
<dbReference type="EMBL" id="JWIN03000012">
    <property type="protein sequence ID" value="KAB1270087.1"/>
    <property type="molecule type" value="Genomic_DNA"/>
</dbReference>
<evidence type="ECO:0000313" key="1">
    <source>
        <dbReference type="EMBL" id="KAB1270087.1"/>
    </source>
</evidence>
<keyword evidence="2" id="KW-1185">Reference proteome</keyword>
<dbReference type="Proteomes" id="UP000299084">
    <property type="component" value="Unassembled WGS sequence"/>
</dbReference>
<feature type="non-terminal residue" evidence="1">
    <location>
        <position position="1"/>
    </location>
</feature>
<organism evidence="1 2">
    <name type="scientific">Camelus dromedarius</name>
    <name type="common">Dromedary</name>
    <name type="synonym">Arabian camel</name>
    <dbReference type="NCBI Taxonomy" id="9838"/>
    <lineage>
        <taxon>Eukaryota</taxon>
        <taxon>Metazoa</taxon>
        <taxon>Chordata</taxon>
        <taxon>Craniata</taxon>
        <taxon>Vertebrata</taxon>
        <taxon>Euteleostomi</taxon>
        <taxon>Mammalia</taxon>
        <taxon>Eutheria</taxon>
        <taxon>Laurasiatheria</taxon>
        <taxon>Artiodactyla</taxon>
        <taxon>Tylopoda</taxon>
        <taxon>Camelidae</taxon>
        <taxon>Camelus</taxon>
    </lineage>
</organism>
<gene>
    <name evidence="1" type="ORF">Cadr_000017098</name>
</gene>